<protein>
    <recommendedName>
        <fullName evidence="4">EF-hand domain-containing protein</fullName>
    </recommendedName>
</protein>
<evidence type="ECO:0000256" key="2">
    <source>
        <dbReference type="ARBA" id="ARBA00022737"/>
    </source>
</evidence>
<evidence type="ECO:0000256" key="3">
    <source>
        <dbReference type="ARBA" id="ARBA00022837"/>
    </source>
</evidence>
<keyword evidence="3" id="KW-0106">Calcium</keyword>
<dbReference type="InterPro" id="IPR028846">
    <property type="entry name" value="Recoverin"/>
</dbReference>
<dbReference type="InterPro" id="IPR018247">
    <property type="entry name" value="EF_Hand_1_Ca_BS"/>
</dbReference>
<proteinExistence type="predicted"/>
<name>A0A8S1H8K6_9PELO</name>
<dbReference type="PROSITE" id="PS50222">
    <property type="entry name" value="EF_HAND_2"/>
    <property type="match status" value="1"/>
</dbReference>
<dbReference type="PROSITE" id="PS00018">
    <property type="entry name" value="EF_HAND_1"/>
    <property type="match status" value="1"/>
</dbReference>
<feature type="domain" description="EF-hand" evidence="4">
    <location>
        <begin position="214"/>
        <end position="249"/>
    </location>
</feature>
<dbReference type="InterPro" id="IPR002048">
    <property type="entry name" value="EF_hand_dom"/>
</dbReference>
<keyword evidence="2" id="KW-0677">Repeat</keyword>
<dbReference type="PANTHER" id="PTHR23055">
    <property type="entry name" value="CALCIUM BINDING PROTEINS"/>
    <property type="match status" value="1"/>
</dbReference>
<dbReference type="AlphaFoldDB" id="A0A8S1H8K6"/>
<dbReference type="Gene3D" id="1.10.238.10">
    <property type="entry name" value="EF-hand"/>
    <property type="match status" value="1"/>
</dbReference>
<evidence type="ECO:0000313" key="5">
    <source>
        <dbReference type="EMBL" id="CAD6192369.1"/>
    </source>
</evidence>
<dbReference type="SUPFAM" id="SSF47473">
    <property type="entry name" value="EF-hand"/>
    <property type="match status" value="1"/>
</dbReference>
<reference evidence="5" key="1">
    <citation type="submission" date="2020-10" db="EMBL/GenBank/DDBJ databases">
        <authorList>
            <person name="Kikuchi T."/>
        </authorList>
    </citation>
    <scope>NUCLEOTIDE SEQUENCE</scope>
    <source>
        <strain evidence="5">NKZ352</strain>
    </source>
</reference>
<dbReference type="EMBL" id="CAJGYM010000027">
    <property type="protein sequence ID" value="CAD6192369.1"/>
    <property type="molecule type" value="Genomic_DNA"/>
</dbReference>
<dbReference type="PANTHER" id="PTHR23055:SF171">
    <property type="entry name" value="EF-HAND DOMAIN-CONTAINING PROTEIN"/>
    <property type="match status" value="1"/>
</dbReference>
<dbReference type="InterPro" id="IPR011992">
    <property type="entry name" value="EF-hand-dom_pair"/>
</dbReference>
<evidence type="ECO:0000256" key="1">
    <source>
        <dbReference type="ARBA" id="ARBA00022723"/>
    </source>
</evidence>
<dbReference type="OrthoDB" id="191686at2759"/>
<evidence type="ECO:0000259" key="4">
    <source>
        <dbReference type="PROSITE" id="PS50222"/>
    </source>
</evidence>
<dbReference type="GO" id="GO:0005509">
    <property type="term" value="F:calcium ion binding"/>
    <property type="evidence" value="ECO:0007669"/>
    <property type="project" value="InterPro"/>
</dbReference>
<keyword evidence="1" id="KW-0479">Metal-binding</keyword>
<keyword evidence="6" id="KW-1185">Reference proteome</keyword>
<gene>
    <name evidence="5" type="ORF">CAUJ_LOCUS8288</name>
</gene>
<sequence>MCSRRWAAIKFVDDRVSSTAPYIEPTPNRPNFSATRWPIDFSTVFIGSSEPFSTGFFYKNEEMDIDDGSDRWEVGVQPPPLKQLASRTHFSPRWIKYMYAKFKNECPTGRMREAEFRKLLASIIAAEKATDQYISRLFLAFSGDDRQSITFENLVECLAHLNPQTAEANARWTMRIITGGNEESFGFPAFLAFTESVFALNEGKTTDSEMNLESVQQRAATVFSELDSDHDGLVTSDDMIRFFKTCHQENLVFGDTSSEKSIPNL</sequence>
<evidence type="ECO:0000313" key="6">
    <source>
        <dbReference type="Proteomes" id="UP000835052"/>
    </source>
</evidence>
<dbReference type="Proteomes" id="UP000835052">
    <property type="component" value="Unassembled WGS sequence"/>
</dbReference>
<comment type="caution">
    <text evidence="5">The sequence shown here is derived from an EMBL/GenBank/DDBJ whole genome shotgun (WGS) entry which is preliminary data.</text>
</comment>
<accession>A0A8S1H8K6</accession>
<organism evidence="5 6">
    <name type="scientific">Caenorhabditis auriculariae</name>
    <dbReference type="NCBI Taxonomy" id="2777116"/>
    <lineage>
        <taxon>Eukaryota</taxon>
        <taxon>Metazoa</taxon>
        <taxon>Ecdysozoa</taxon>
        <taxon>Nematoda</taxon>
        <taxon>Chromadorea</taxon>
        <taxon>Rhabditida</taxon>
        <taxon>Rhabditina</taxon>
        <taxon>Rhabditomorpha</taxon>
        <taxon>Rhabditoidea</taxon>
        <taxon>Rhabditidae</taxon>
        <taxon>Peloderinae</taxon>
        <taxon>Caenorhabditis</taxon>
    </lineage>
</organism>